<evidence type="ECO:0000313" key="3">
    <source>
        <dbReference type="Proteomes" id="UP001164459"/>
    </source>
</evidence>
<dbReference type="Gene3D" id="3.40.50.300">
    <property type="entry name" value="P-loop containing nucleotide triphosphate hydrolases"/>
    <property type="match status" value="1"/>
</dbReference>
<gene>
    <name evidence="2" type="ORF">O0S08_33165</name>
</gene>
<dbReference type="Proteomes" id="UP001164459">
    <property type="component" value="Chromosome"/>
</dbReference>
<dbReference type="RefSeq" id="WP_269041885.1">
    <property type="nucleotide sequence ID" value="NZ_CP114040.1"/>
</dbReference>
<dbReference type="Gene3D" id="2.40.10.120">
    <property type="match status" value="1"/>
</dbReference>
<organism evidence="2 3">
    <name type="scientific">Nannocystis punicea</name>
    <dbReference type="NCBI Taxonomy" id="2995304"/>
    <lineage>
        <taxon>Bacteria</taxon>
        <taxon>Pseudomonadati</taxon>
        <taxon>Myxococcota</taxon>
        <taxon>Polyangia</taxon>
        <taxon>Nannocystales</taxon>
        <taxon>Nannocystaceae</taxon>
        <taxon>Nannocystis</taxon>
    </lineage>
</organism>
<proteinExistence type="predicted"/>
<sequence>MNGGERSEWVGLARFQDALQRSAQSVVRLAFSVGGTAGAGSTGWCITDTLVVVPRHVIHPDLSSLQVFFPGGTTGSGAEIVAVTGDDKIDDAALLRCTPPGPTEALTLSLDPPRAGGRLWMLHHPFLNPHIQYSAGVTVEVSPATGELIHDLDSSPGSSGGPLFDFLGRVRGTHIGWFGEPRRKGGRTIGFWLQRLRNLSLWPEIADYHRLVGPRPPSERPVAAPQPSPSLLLRLAVRSRFSPEQLTAEERRGVEPHVIDVRAAAWTLQPEVRRRTLEGAGSLEAMREARGPERASQPGQVALDRILRGPPFDLWEEPLADLPQWLQMVRWFAGLVPGLPTAHEVQRVLTQRRARQRLKDIAGDGFRGRSFELAAMHAWYAREDAGPLVITGIGGIGKSALVARFADELPANTVILWLDFDRADLAPDDADSILRRILAECEAQLELSPPATPHAVARESWQAAADRLGVALASELRDRPPPLMVLDSFEIAQHVERYQELWPVLQRLLAELPRLRIIVTGRGTLPNRELVGRPSQSMRLTGLHASDADELLRARGIGAHAMRRRLVELADGIPLVLLLGAHYLHLGGDLAVLPASLPRQIIEGYLYDRILARVVDVSLQPLARGVLVLRRVTADALSHVLGDLLPPGAPADQVFARLRREMALVDGDDVLRVRQEVRNATLRMLESEDQAFVRRIDEAAAVYYASLPQDDIIAAELVYHCLRLGDLHGAAVAWRTACATHLRGAEDDLTGDAHVWLASRLGTIAIERTDLDGWEHDALRRIRDLLARGLTHGVGHVLSERPERTPDSPLVFYDAWLAATQAHDVPRALALLGEENLVWTTARRDRTVLRAWLHARDNHVLADGILQRTLDVPPLSADDRDHATHDLVSLAITAARIWLTFEPSAEQALVEQMDESGHLRIDGLRQVLSASDTLNVELRARLGWASRQTRLLGNLRSIDFADAIERSQVHRLLLAERLGMWTRTGLAEQPAYTRSLTRISRDAFVDQLAREQGPRVSSLPPHAVDLFLAAHHRWKLLTTTSIAARIDAFIRRQHDWRMLTASVGYTLICLHDSPGWSFVPQLNRRPAQQFLAEYLSHVTQIAPARALITAKLTERSPDRWQSFARESASDVLADLLTSSSSGPERAFHLLQGLDNDLERYKVHATVASALPDPLDLLVRYLAGIPDA</sequence>
<dbReference type="InterPro" id="IPR009003">
    <property type="entry name" value="Peptidase_S1_PA"/>
</dbReference>
<evidence type="ECO:0000313" key="2">
    <source>
        <dbReference type="EMBL" id="WAS99527.1"/>
    </source>
</evidence>
<keyword evidence="3" id="KW-1185">Reference proteome</keyword>
<name>A0ABY7HKG2_9BACT</name>
<dbReference type="InterPro" id="IPR027417">
    <property type="entry name" value="P-loop_NTPase"/>
</dbReference>
<dbReference type="Pfam" id="PF13365">
    <property type="entry name" value="Trypsin_2"/>
    <property type="match status" value="1"/>
</dbReference>
<dbReference type="EMBL" id="CP114040">
    <property type="protein sequence ID" value="WAS99527.1"/>
    <property type="molecule type" value="Genomic_DNA"/>
</dbReference>
<evidence type="ECO:0000259" key="1">
    <source>
        <dbReference type="Pfam" id="PF13191"/>
    </source>
</evidence>
<dbReference type="SUPFAM" id="SSF50494">
    <property type="entry name" value="Trypsin-like serine proteases"/>
    <property type="match status" value="1"/>
</dbReference>
<dbReference type="InterPro" id="IPR041664">
    <property type="entry name" value="AAA_16"/>
</dbReference>
<feature type="domain" description="Orc1-like AAA ATPase" evidence="1">
    <location>
        <begin position="366"/>
        <end position="511"/>
    </location>
</feature>
<accession>A0ABY7HKG2</accession>
<dbReference type="Pfam" id="PF13191">
    <property type="entry name" value="AAA_16"/>
    <property type="match status" value="1"/>
</dbReference>
<protein>
    <submittedName>
        <fullName evidence="2">Trypsin-like peptidase domain-containing protein</fullName>
    </submittedName>
</protein>
<dbReference type="SUPFAM" id="SSF52540">
    <property type="entry name" value="P-loop containing nucleoside triphosphate hydrolases"/>
    <property type="match status" value="1"/>
</dbReference>
<reference evidence="2" key="1">
    <citation type="submission" date="2022-11" db="EMBL/GenBank/DDBJ databases">
        <title>Minimal conservation of predation-associated metabolite biosynthetic gene clusters underscores biosynthetic potential of Myxococcota including descriptions for ten novel species: Archangium lansinium sp. nov., Myxococcus landrumus sp. nov., Nannocystis bai.</title>
        <authorList>
            <person name="Ahearne A."/>
            <person name="Stevens C."/>
            <person name="Dowd S."/>
        </authorList>
    </citation>
    <scope>NUCLEOTIDE SEQUENCE</scope>
    <source>
        <strain evidence="2">Fl3</strain>
    </source>
</reference>